<organism evidence="3">
    <name type="scientific">Rhodotorula toruloides</name>
    <name type="common">Yeast</name>
    <name type="synonym">Rhodosporidium toruloides</name>
    <dbReference type="NCBI Taxonomy" id="5286"/>
    <lineage>
        <taxon>Eukaryota</taxon>
        <taxon>Fungi</taxon>
        <taxon>Dikarya</taxon>
        <taxon>Basidiomycota</taxon>
        <taxon>Pucciniomycotina</taxon>
        <taxon>Microbotryomycetes</taxon>
        <taxon>Sporidiobolales</taxon>
        <taxon>Sporidiobolaceae</taxon>
        <taxon>Rhodotorula</taxon>
    </lineage>
</organism>
<proteinExistence type="predicted"/>
<protein>
    <submittedName>
        <fullName evidence="3">RHTO0S03e04676g1_1</fullName>
    </submittedName>
</protein>
<dbReference type="InterPro" id="IPR024500">
    <property type="entry name" value="DUF3074"/>
</dbReference>
<dbReference type="EMBL" id="LK052938">
    <property type="protein sequence ID" value="CDR38154.1"/>
    <property type="molecule type" value="Genomic_DNA"/>
</dbReference>
<dbReference type="OrthoDB" id="6423603at2759"/>
<reference evidence="3" key="1">
    <citation type="journal article" date="2014" name="Genome Announc.">
        <title>Draft genome sequence of Rhodosporidium toruloides CECT1137, an oleaginous yeast of biotechnological interest.</title>
        <authorList>
            <person name="Morin N."/>
            <person name="Calcas X."/>
            <person name="Devillers H."/>
            <person name="Durrens P."/>
            <person name="Sherman D.J."/>
            <person name="Nicaud J.-M."/>
            <person name="Neuveglise C."/>
        </authorList>
    </citation>
    <scope>NUCLEOTIDE SEQUENCE</scope>
    <source>
        <strain evidence="3">CECT1137</strain>
    </source>
</reference>
<feature type="region of interest" description="Disordered" evidence="1">
    <location>
        <begin position="1"/>
        <end position="21"/>
    </location>
</feature>
<feature type="domain" description="DUF3074" evidence="2">
    <location>
        <begin position="90"/>
        <end position="259"/>
    </location>
</feature>
<dbReference type="InterPro" id="IPR023393">
    <property type="entry name" value="START-like_dom_sf"/>
</dbReference>
<name>A0A061ALY0_RHOTO</name>
<dbReference type="PANTHER" id="PTHR40370:SF1">
    <property type="entry name" value="DUF3074 DOMAIN-CONTAINING PROTEIN"/>
    <property type="match status" value="1"/>
</dbReference>
<dbReference type="AlphaFoldDB" id="A0A061ALY0"/>
<dbReference type="Gene3D" id="3.30.530.20">
    <property type="match status" value="1"/>
</dbReference>
<feature type="compositionally biased region" description="Low complexity" evidence="1">
    <location>
        <begin position="40"/>
        <end position="50"/>
    </location>
</feature>
<evidence type="ECO:0000259" key="2">
    <source>
        <dbReference type="Pfam" id="PF11274"/>
    </source>
</evidence>
<dbReference type="PANTHER" id="PTHR40370">
    <property type="entry name" value="EXPRESSED PROTEIN"/>
    <property type="match status" value="1"/>
</dbReference>
<sequence length="262" mass="28789">MASPLSLTPARLETVPQSSADPSYQAYVDAAVSAARDLVTSLPSPTSPTSDRWATGKTFQTGGPAPVHTYSTRSAARLPPGSGETEGYRWHARRSVHRGENAPSYEAFERGLLRDHSVNEAKYIESCTEARKIKVIEEAELEVWQTLYHQAFPASNRDFTFLLLTTPLPSRPSASDSTRALRSFVVISIPVEHPSEKGYVRGRYVSVEHIQELDEAEGGGIEWIMAVSSSAGGMVPKLISEKVMPSKISEDVPSFIEWVQKQ</sequence>
<evidence type="ECO:0000256" key="1">
    <source>
        <dbReference type="SAM" id="MobiDB-lite"/>
    </source>
</evidence>
<dbReference type="SUPFAM" id="SSF55961">
    <property type="entry name" value="Bet v1-like"/>
    <property type="match status" value="1"/>
</dbReference>
<evidence type="ECO:0000313" key="3">
    <source>
        <dbReference type="EMBL" id="CDR38154.1"/>
    </source>
</evidence>
<dbReference type="Pfam" id="PF11274">
    <property type="entry name" value="DUF3074"/>
    <property type="match status" value="1"/>
</dbReference>
<gene>
    <name evidence="3" type="ORF">RHTO0S_03e04676g</name>
</gene>
<feature type="region of interest" description="Disordered" evidence="1">
    <location>
        <begin position="40"/>
        <end position="87"/>
    </location>
</feature>
<accession>A0A061ALY0</accession>